<dbReference type="Gramene" id="AET4Gv20096500.2">
    <property type="protein sequence ID" value="AET4Gv20096500.2"/>
    <property type="gene ID" value="AET4Gv20096500"/>
</dbReference>
<accession>A0A453H7N9</accession>
<dbReference type="AlphaFoldDB" id="A0A453H7N9"/>
<reference evidence="1" key="3">
    <citation type="journal article" date="2017" name="Nature">
        <title>Genome sequence of the progenitor of the wheat D genome Aegilops tauschii.</title>
        <authorList>
            <person name="Luo M.C."/>
            <person name="Gu Y.Q."/>
            <person name="Puiu D."/>
            <person name="Wang H."/>
            <person name="Twardziok S.O."/>
            <person name="Deal K.R."/>
            <person name="Huo N."/>
            <person name="Zhu T."/>
            <person name="Wang L."/>
            <person name="Wang Y."/>
            <person name="McGuire P.E."/>
            <person name="Liu S."/>
            <person name="Long H."/>
            <person name="Ramasamy R.K."/>
            <person name="Rodriguez J.C."/>
            <person name="Van S.L."/>
            <person name="Yuan L."/>
            <person name="Wang Z."/>
            <person name="Xia Z."/>
            <person name="Xiao L."/>
            <person name="Anderson O.D."/>
            <person name="Ouyang S."/>
            <person name="Liang Y."/>
            <person name="Zimin A.V."/>
            <person name="Pertea G."/>
            <person name="Qi P."/>
            <person name="Bennetzen J.L."/>
            <person name="Dai X."/>
            <person name="Dawson M.W."/>
            <person name="Muller H.G."/>
            <person name="Kugler K."/>
            <person name="Rivarola-Duarte L."/>
            <person name="Spannagl M."/>
            <person name="Mayer K.F.X."/>
            <person name="Lu F.H."/>
            <person name="Bevan M.W."/>
            <person name="Leroy P."/>
            <person name="Li P."/>
            <person name="You F.M."/>
            <person name="Sun Q."/>
            <person name="Liu Z."/>
            <person name="Lyons E."/>
            <person name="Wicker T."/>
            <person name="Salzberg S.L."/>
            <person name="Devos K.M."/>
            <person name="Dvorak J."/>
        </authorList>
    </citation>
    <scope>NUCLEOTIDE SEQUENCE [LARGE SCALE GENOMIC DNA]</scope>
    <source>
        <strain evidence="1">cv. AL8/78</strain>
    </source>
</reference>
<reference evidence="2" key="1">
    <citation type="journal article" date="2014" name="Science">
        <title>Ancient hybridizations among the ancestral genomes of bread wheat.</title>
        <authorList>
            <consortium name="International Wheat Genome Sequencing Consortium,"/>
            <person name="Marcussen T."/>
            <person name="Sandve S.R."/>
            <person name="Heier L."/>
            <person name="Spannagl M."/>
            <person name="Pfeifer M."/>
            <person name="Jakobsen K.S."/>
            <person name="Wulff B.B."/>
            <person name="Steuernagel B."/>
            <person name="Mayer K.F."/>
            <person name="Olsen O.A."/>
        </authorList>
    </citation>
    <scope>NUCLEOTIDE SEQUENCE [LARGE SCALE GENOMIC DNA]</scope>
    <source>
        <strain evidence="2">cv. AL8/78</strain>
    </source>
</reference>
<evidence type="ECO:0000313" key="1">
    <source>
        <dbReference type="EnsemblPlants" id="AET4Gv20096500.2"/>
    </source>
</evidence>
<proteinExistence type="predicted"/>
<reference evidence="2" key="2">
    <citation type="journal article" date="2017" name="Nat. Plants">
        <title>The Aegilops tauschii genome reveals multiple impacts of transposons.</title>
        <authorList>
            <person name="Zhao G."/>
            <person name="Zou C."/>
            <person name="Li K."/>
            <person name="Wang K."/>
            <person name="Li T."/>
            <person name="Gao L."/>
            <person name="Zhang X."/>
            <person name="Wang H."/>
            <person name="Yang Z."/>
            <person name="Liu X."/>
            <person name="Jiang W."/>
            <person name="Mao L."/>
            <person name="Kong X."/>
            <person name="Jiao Y."/>
            <person name="Jia J."/>
        </authorList>
    </citation>
    <scope>NUCLEOTIDE SEQUENCE [LARGE SCALE GENOMIC DNA]</scope>
    <source>
        <strain evidence="2">cv. AL8/78</strain>
    </source>
</reference>
<reference evidence="1" key="5">
    <citation type="journal article" date="2021" name="G3 (Bethesda)">
        <title>Aegilops tauschii genome assembly Aet v5.0 features greater sequence contiguity and improved annotation.</title>
        <authorList>
            <person name="Wang L."/>
            <person name="Zhu T."/>
            <person name="Rodriguez J.C."/>
            <person name="Deal K.R."/>
            <person name="Dubcovsky J."/>
            <person name="McGuire P.E."/>
            <person name="Lux T."/>
            <person name="Spannagl M."/>
            <person name="Mayer K.F.X."/>
            <person name="Baldrich P."/>
            <person name="Meyers B.C."/>
            <person name="Huo N."/>
            <person name="Gu Y.Q."/>
            <person name="Zhou H."/>
            <person name="Devos K.M."/>
            <person name="Bennetzen J.L."/>
            <person name="Unver T."/>
            <person name="Budak H."/>
            <person name="Gulick P.J."/>
            <person name="Galiba G."/>
            <person name="Kalapos B."/>
            <person name="Nelson D.R."/>
            <person name="Li P."/>
            <person name="You F.M."/>
            <person name="Luo M.C."/>
            <person name="Dvorak J."/>
        </authorList>
    </citation>
    <scope>NUCLEOTIDE SEQUENCE [LARGE SCALE GENOMIC DNA]</scope>
    <source>
        <strain evidence="1">cv. AL8/78</strain>
    </source>
</reference>
<protein>
    <submittedName>
        <fullName evidence="1">Uncharacterized protein</fullName>
    </submittedName>
</protein>
<dbReference type="PANTHER" id="PTHR47150">
    <property type="entry name" value="OS12G0169200 PROTEIN"/>
    <property type="match status" value="1"/>
</dbReference>
<organism evidence="1 2">
    <name type="scientific">Aegilops tauschii subsp. strangulata</name>
    <name type="common">Goatgrass</name>
    <dbReference type="NCBI Taxonomy" id="200361"/>
    <lineage>
        <taxon>Eukaryota</taxon>
        <taxon>Viridiplantae</taxon>
        <taxon>Streptophyta</taxon>
        <taxon>Embryophyta</taxon>
        <taxon>Tracheophyta</taxon>
        <taxon>Spermatophyta</taxon>
        <taxon>Magnoliopsida</taxon>
        <taxon>Liliopsida</taxon>
        <taxon>Poales</taxon>
        <taxon>Poaceae</taxon>
        <taxon>BOP clade</taxon>
        <taxon>Pooideae</taxon>
        <taxon>Triticodae</taxon>
        <taxon>Triticeae</taxon>
        <taxon>Triticinae</taxon>
        <taxon>Aegilops</taxon>
    </lineage>
</organism>
<reference evidence="1" key="4">
    <citation type="submission" date="2019-03" db="UniProtKB">
        <authorList>
            <consortium name="EnsemblPlants"/>
        </authorList>
    </citation>
    <scope>IDENTIFICATION</scope>
</reference>
<name>A0A453H7N9_AEGTS</name>
<evidence type="ECO:0000313" key="2">
    <source>
        <dbReference type="Proteomes" id="UP000015105"/>
    </source>
</evidence>
<dbReference type="EnsemblPlants" id="AET4Gv20096500.2">
    <property type="protein sequence ID" value="AET4Gv20096500.2"/>
    <property type="gene ID" value="AET4Gv20096500"/>
</dbReference>
<dbReference type="STRING" id="200361.A0A453H7N9"/>
<dbReference type="PANTHER" id="PTHR47150:SF6">
    <property type="entry name" value="OS01G0872900 PROTEIN"/>
    <property type="match status" value="1"/>
</dbReference>
<dbReference type="Proteomes" id="UP000015105">
    <property type="component" value="Chromosome 4D"/>
</dbReference>
<keyword evidence="2" id="KW-1185">Reference proteome</keyword>
<sequence>DLAMILAMHIYKKPKHGGSVMGRQKIWRDRIDAHNRLMRHYFVENPTYPESYFRRRFRMSTELFRRIAEKLARHDRFFSKGGMPPESSGIATFRR</sequence>